<protein>
    <submittedName>
        <fullName evidence="1">Uncharacterized protein</fullName>
    </submittedName>
</protein>
<sequence length="338" mass="36026">MHRLFGRRALRLLCSKVIPITLLLPVQLIYSQGPEPSSGQAISSSPVWRSEHASHLLGLMELAPNLKGSLALSPNGVVFTTPSGETTIEHGHVLAVSAGNVRMEMGGKAGRVGRMLIPFGGGAVLAAVAQGQVDLLTVEFRDVHDAYHGAVFLLPKSEALAAAKVFGLPLAQGSAEEEGQACGDVPTAPASMKLASIAVEGQPIPAEYRVLLYEQMIRGIHADARFGQIFRDGDRSPAAHCPEFQLKLTLTTFTKGNAALRSTAGPLGLFWGVTSLKVHVQLVDRSGAVIFNRDFKESERGDTDTLDIANKIAKSVTKKLKKTAAHHKVELEPPPAKS</sequence>
<dbReference type="AlphaFoldDB" id="E8V1W0"/>
<evidence type="ECO:0000313" key="2">
    <source>
        <dbReference type="Proteomes" id="UP000006844"/>
    </source>
</evidence>
<dbReference type="HOGENOM" id="CLU_868584_0_0_0"/>
<dbReference type="EMBL" id="CP002467">
    <property type="protein sequence ID" value="ADV83448.1"/>
    <property type="molecule type" value="Genomic_DNA"/>
</dbReference>
<evidence type="ECO:0000313" key="1">
    <source>
        <dbReference type="EMBL" id="ADV83448.1"/>
    </source>
</evidence>
<dbReference type="KEGG" id="tsa:AciPR4_2673"/>
<dbReference type="eggNOG" id="ENOG5033SDA">
    <property type="taxonomic scope" value="Bacteria"/>
</dbReference>
<accession>E8V1W0</accession>
<organism evidence="1 2">
    <name type="scientific">Terriglobus saanensis (strain ATCC BAA-1853 / DSM 23119 / SP1PR4)</name>
    <dbReference type="NCBI Taxonomy" id="401053"/>
    <lineage>
        <taxon>Bacteria</taxon>
        <taxon>Pseudomonadati</taxon>
        <taxon>Acidobacteriota</taxon>
        <taxon>Terriglobia</taxon>
        <taxon>Terriglobales</taxon>
        <taxon>Acidobacteriaceae</taxon>
        <taxon>Terriglobus</taxon>
    </lineage>
</organism>
<dbReference type="Proteomes" id="UP000006844">
    <property type="component" value="Chromosome"/>
</dbReference>
<reference evidence="1 2" key="1">
    <citation type="journal article" date="2012" name="Stand. Genomic Sci.">
        <title>Complete genome sequence of Terriglobus saanensis type strain SP1PR4(T), an Acidobacteria from tundra soil.</title>
        <authorList>
            <person name="Rawat S.R."/>
            <person name="Mannisto M.K."/>
            <person name="Starovoytov V."/>
            <person name="Goodwin L."/>
            <person name="Nolan M."/>
            <person name="Hauser L."/>
            <person name="Land M."/>
            <person name="Davenport K.W."/>
            <person name="Woyke T."/>
            <person name="Haggblom M.M."/>
        </authorList>
    </citation>
    <scope>NUCLEOTIDE SEQUENCE</scope>
    <source>
        <strain evidence="2">ATCC BAA-1853 / DSM 23119 / SP1PR4</strain>
    </source>
</reference>
<proteinExistence type="predicted"/>
<dbReference type="STRING" id="401053.AciPR4_2673"/>
<name>E8V1W0_TERSS</name>
<gene>
    <name evidence="1" type="ordered locus">AciPR4_2673</name>
</gene>
<keyword evidence="2" id="KW-1185">Reference proteome</keyword>